<feature type="region of interest" description="Disordered" evidence="1">
    <location>
        <begin position="27"/>
        <end position="46"/>
    </location>
</feature>
<dbReference type="EMBL" id="LXQA011290318">
    <property type="protein sequence ID" value="MCI92083.1"/>
    <property type="molecule type" value="Genomic_DNA"/>
</dbReference>
<evidence type="ECO:0000256" key="1">
    <source>
        <dbReference type="SAM" id="MobiDB-lite"/>
    </source>
</evidence>
<evidence type="ECO:0000313" key="2">
    <source>
        <dbReference type="EMBL" id="MCI92083.1"/>
    </source>
</evidence>
<feature type="non-terminal residue" evidence="2">
    <location>
        <position position="46"/>
    </location>
</feature>
<organism evidence="2 3">
    <name type="scientific">Trifolium medium</name>
    <dbReference type="NCBI Taxonomy" id="97028"/>
    <lineage>
        <taxon>Eukaryota</taxon>
        <taxon>Viridiplantae</taxon>
        <taxon>Streptophyta</taxon>
        <taxon>Embryophyta</taxon>
        <taxon>Tracheophyta</taxon>
        <taxon>Spermatophyta</taxon>
        <taxon>Magnoliopsida</taxon>
        <taxon>eudicotyledons</taxon>
        <taxon>Gunneridae</taxon>
        <taxon>Pentapetalae</taxon>
        <taxon>rosids</taxon>
        <taxon>fabids</taxon>
        <taxon>Fabales</taxon>
        <taxon>Fabaceae</taxon>
        <taxon>Papilionoideae</taxon>
        <taxon>50 kb inversion clade</taxon>
        <taxon>NPAAA clade</taxon>
        <taxon>Hologalegina</taxon>
        <taxon>IRL clade</taxon>
        <taxon>Trifolieae</taxon>
        <taxon>Trifolium</taxon>
    </lineage>
</organism>
<protein>
    <submittedName>
        <fullName evidence="2">Uncharacterized protein</fullName>
    </submittedName>
</protein>
<keyword evidence="3" id="KW-1185">Reference proteome</keyword>
<dbReference type="Proteomes" id="UP000265520">
    <property type="component" value="Unassembled WGS sequence"/>
</dbReference>
<sequence>MKQFVIPIGCLNQASFQELLIAEQEFGTPSSNGCPKDSLNRGSLRI</sequence>
<name>A0A392VX70_9FABA</name>
<comment type="caution">
    <text evidence="2">The sequence shown here is derived from an EMBL/GenBank/DDBJ whole genome shotgun (WGS) entry which is preliminary data.</text>
</comment>
<dbReference type="AlphaFoldDB" id="A0A392VX70"/>
<evidence type="ECO:0000313" key="3">
    <source>
        <dbReference type="Proteomes" id="UP000265520"/>
    </source>
</evidence>
<reference evidence="2 3" key="1">
    <citation type="journal article" date="2018" name="Front. Plant Sci.">
        <title>Red Clover (Trifolium pratense) and Zigzag Clover (T. medium) - A Picture of Genomic Similarities and Differences.</title>
        <authorList>
            <person name="Dluhosova J."/>
            <person name="Istvanek J."/>
            <person name="Nedelnik J."/>
            <person name="Repkova J."/>
        </authorList>
    </citation>
    <scope>NUCLEOTIDE SEQUENCE [LARGE SCALE GENOMIC DNA]</scope>
    <source>
        <strain evidence="3">cv. 10/8</strain>
        <tissue evidence="2">Leaf</tissue>
    </source>
</reference>
<proteinExistence type="predicted"/>
<accession>A0A392VX70</accession>